<evidence type="ECO:0000313" key="7">
    <source>
        <dbReference type="EMBL" id="EMC95050.1"/>
    </source>
</evidence>
<comment type="subcellular location">
    <subcellularLocation>
        <location evidence="1">Mitochondrion</location>
    </subcellularLocation>
</comment>
<evidence type="ECO:0000256" key="3">
    <source>
        <dbReference type="ARBA" id="ARBA00023128"/>
    </source>
</evidence>
<dbReference type="PANTHER" id="PTHR13274">
    <property type="entry name" value="MITOCHONDRIAL RIBOSOMAL PROTEIN S25"/>
    <property type="match status" value="1"/>
</dbReference>
<dbReference type="Pfam" id="PF05047">
    <property type="entry name" value="L51_S25_CI-B8"/>
    <property type="match status" value="1"/>
</dbReference>
<dbReference type="GO" id="GO:0005840">
    <property type="term" value="C:ribosome"/>
    <property type="evidence" value="ECO:0007669"/>
    <property type="project" value="UniProtKB-KW"/>
</dbReference>
<dbReference type="InterPro" id="IPR040049">
    <property type="entry name" value="Ribosomal_mS25/mL61"/>
</dbReference>
<dbReference type="EMBL" id="KB445557">
    <property type="protein sequence ID" value="EMC95050.1"/>
    <property type="molecule type" value="Genomic_DNA"/>
</dbReference>
<dbReference type="InterPro" id="IPR007741">
    <property type="entry name" value="Ribosomal_mL43/mS25/NADH_DH"/>
</dbReference>
<dbReference type="Proteomes" id="UP000011761">
    <property type="component" value="Unassembled WGS sequence"/>
</dbReference>
<sequence>MSSSMAQRMRKMQARLLAIRLGSGAFVLPKDVKRIHMRFAAKLEGGHMGPRKFWRHELVRLKYHNPAVSMTVDRTARPEDDATLSIHYARHNSTTSQPVPQTSSSATSAPNPPASTSGDTPPSGSAPPTERVQTIDMKHRTNSEILDELVRITKAHPIEPTEADREELRMLEEQSVRSAAAREKSAEYRAKVKREQDLLEQARRDVPGQVN</sequence>
<dbReference type="GO" id="GO:0003735">
    <property type="term" value="F:structural constituent of ribosome"/>
    <property type="evidence" value="ECO:0007669"/>
    <property type="project" value="InterPro"/>
</dbReference>
<feature type="region of interest" description="Disordered" evidence="5">
    <location>
        <begin position="90"/>
        <end position="141"/>
    </location>
</feature>
<dbReference type="HOGENOM" id="CLU_094283_0_0_1"/>
<evidence type="ECO:0000256" key="1">
    <source>
        <dbReference type="ARBA" id="ARBA00004173"/>
    </source>
</evidence>
<dbReference type="SMART" id="SM00916">
    <property type="entry name" value="L51_S25_CI-B8"/>
    <property type="match status" value="1"/>
</dbReference>
<keyword evidence="4" id="KW-0687">Ribonucleoprotein</keyword>
<organism evidence="7 8">
    <name type="scientific">Baudoinia panamericana (strain UAMH 10762)</name>
    <name type="common">Angels' share fungus</name>
    <name type="synonym">Baudoinia compniacensis (strain UAMH 10762)</name>
    <dbReference type="NCBI Taxonomy" id="717646"/>
    <lineage>
        <taxon>Eukaryota</taxon>
        <taxon>Fungi</taxon>
        <taxon>Dikarya</taxon>
        <taxon>Ascomycota</taxon>
        <taxon>Pezizomycotina</taxon>
        <taxon>Dothideomycetes</taxon>
        <taxon>Dothideomycetidae</taxon>
        <taxon>Mycosphaerellales</taxon>
        <taxon>Teratosphaeriaceae</taxon>
        <taxon>Baudoinia</taxon>
    </lineage>
</organism>
<gene>
    <name evidence="7" type="ORF">BAUCODRAFT_35049</name>
</gene>
<dbReference type="SUPFAM" id="SSF52833">
    <property type="entry name" value="Thioredoxin-like"/>
    <property type="match status" value="1"/>
</dbReference>
<name>M2N8B8_BAUPA</name>
<evidence type="ECO:0000256" key="4">
    <source>
        <dbReference type="ARBA" id="ARBA00023274"/>
    </source>
</evidence>
<reference evidence="7 8" key="1">
    <citation type="journal article" date="2012" name="PLoS Pathog.">
        <title>Diverse lifestyles and strategies of plant pathogenesis encoded in the genomes of eighteen Dothideomycetes fungi.</title>
        <authorList>
            <person name="Ohm R.A."/>
            <person name="Feau N."/>
            <person name="Henrissat B."/>
            <person name="Schoch C.L."/>
            <person name="Horwitz B.A."/>
            <person name="Barry K.W."/>
            <person name="Condon B.J."/>
            <person name="Copeland A.C."/>
            <person name="Dhillon B."/>
            <person name="Glaser F."/>
            <person name="Hesse C.N."/>
            <person name="Kosti I."/>
            <person name="LaButti K."/>
            <person name="Lindquist E.A."/>
            <person name="Lucas S."/>
            <person name="Salamov A.A."/>
            <person name="Bradshaw R.E."/>
            <person name="Ciuffetti L."/>
            <person name="Hamelin R.C."/>
            <person name="Kema G.H.J."/>
            <person name="Lawrence C."/>
            <person name="Scott J.A."/>
            <person name="Spatafora J.W."/>
            <person name="Turgeon B.G."/>
            <person name="de Wit P.J.G.M."/>
            <person name="Zhong S."/>
            <person name="Goodwin S.B."/>
            <person name="Grigoriev I.V."/>
        </authorList>
    </citation>
    <scope>NUCLEOTIDE SEQUENCE [LARGE SCALE GENOMIC DNA]</scope>
    <source>
        <strain evidence="7 8">UAMH 10762</strain>
    </source>
</reference>
<dbReference type="PANTHER" id="PTHR13274:SF2">
    <property type="entry name" value="SMALL RIBOSOMAL SUBUNIT PROTEIN MS25"/>
    <property type="match status" value="1"/>
</dbReference>
<dbReference type="AlphaFoldDB" id="M2N8B8"/>
<accession>M2N8B8</accession>
<dbReference type="GeneID" id="19112588"/>
<protein>
    <recommendedName>
        <fullName evidence="6">Ribosomal protein/NADH dehydrogenase domain-containing protein</fullName>
    </recommendedName>
</protein>
<feature type="compositionally biased region" description="Low complexity" evidence="5">
    <location>
        <begin position="92"/>
        <end position="117"/>
    </location>
</feature>
<dbReference type="eggNOG" id="ENOG502SDFJ">
    <property type="taxonomic scope" value="Eukaryota"/>
</dbReference>
<keyword evidence="3" id="KW-0496">Mitochondrion</keyword>
<evidence type="ECO:0000313" key="8">
    <source>
        <dbReference type="Proteomes" id="UP000011761"/>
    </source>
</evidence>
<dbReference type="GO" id="GO:0005739">
    <property type="term" value="C:mitochondrion"/>
    <property type="evidence" value="ECO:0007669"/>
    <property type="project" value="UniProtKB-SubCell"/>
</dbReference>
<dbReference type="RefSeq" id="XP_007677394.1">
    <property type="nucleotide sequence ID" value="XM_007679204.1"/>
</dbReference>
<dbReference type="KEGG" id="bcom:BAUCODRAFT_35049"/>
<dbReference type="OMA" id="FWREMLP"/>
<proteinExistence type="predicted"/>
<evidence type="ECO:0000256" key="5">
    <source>
        <dbReference type="SAM" id="MobiDB-lite"/>
    </source>
</evidence>
<feature type="domain" description="Ribosomal protein/NADH dehydrogenase" evidence="6">
    <location>
        <begin position="42"/>
        <end position="156"/>
    </location>
</feature>
<dbReference type="InterPro" id="IPR036249">
    <property type="entry name" value="Thioredoxin-like_sf"/>
</dbReference>
<dbReference type="OrthoDB" id="1696305at2759"/>
<dbReference type="STRING" id="717646.M2N8B8"/>
<keyword evidence="8" id="KW-1185">Reference proteome</keyword>
<dbReference type="GO" id="GO:1990904">
    <property type="term" value="C:ribonucleoprotein complex"/>
    <property type="evidence" value="ECO:0007669"/>
    <property type="project" value="UniProtKB-KW"/>
</dbReference>
<keyword evidence="2" id="KW-0689">Ribosomal protein</keyword>
<evidence type="ECO:0000256" key="2">
    <source>
        <dbReference type="ARBA" id="ARBA00022980"/>
    </source>
</evidence>
<evidence type="ECO:0000259" key="6">
    <source>
        <dbReference type="SMART" id="SM00916"/>
    </source>
</evidence>